<dbReference type="GO" id="GO:0005730">
    <property type="term" value="C:nucleolus"/>
    <property type="evidence" value="ECO:0007669"/>
    <property type="project" value="UniProtKB-SubCell"/>
</dbReference>
<evidence type="ECO:0000256" key="6">
    <source>
        <dbReference type="SAM" id="MobiDB-lite"/>
    </source>
</evidence>
<accession>A0A8C3PU25</accession>
<name>A0A8C3PU25_9CHAR</name>
<dbReference type="InterPro" id="IPR023262">
    <property type="entry name" value="AROS"/>
</dbReference>
<comment type="similarity">
    <text evidence="2">Belongs to the AROS family.</text>
</comment>
<evidence type="ECO:0000313" key="8">
    <source>
        <dbReference type="Proteomes" id="UP000694419"/>
    </source>
</evidence>
<evidence type="ECO:0000256" key="2">
    <source>
        <dbReference type="ARBA" id="ARBA00007318"/>
    </source>
</evidence>
<dbReference type="AlphaFoldDB" id="A0A8C3PU25"/>
<feature type="region of interest" description="Disordered" evidence="6">
    <location>
        <begin position="100"/>
        <end position="137"/>
    </location>
</feature>
<dbReference type="Proteomes" id="UP000694419">
    <property type="component" value="Unplaced"/>
</dbReference>
<evidence type="ECO:0000256" key="3">
    <source>
        <dbReference type="ARBA" id="ARBA00016855"/>
    </source>
</evidence>
<dbReference type="PANTHER" id="PTHR31454:SF2">
    <property type="entry name" value="ACTIVE REGULATOR OF SIRT1"/>
    <property type="match status" value="1"/>
</dbReference>
<reference evidence="7" key="1">
    <citation type="submission" date="2025-08" db="UniProtKB">
        <authorList>
            <consortium name="Ensembl"/>
        </authorList>
    </citation>
    <scope>IDENTIFICATION</scope>
</reference>
<keyword evidence="4" id="KW-0539">Nucleus</keyword>
<comment type="subcellular location">
    <subcellularLocation>
        <location evidence="1">Nucleus</location>
        <location evidence="1">Nucleolus</location>
    </subcellularLocation>
</comment>
<evidence type="ECO:0000256" key="5">
    <source>
        <dbReference type="ARBA" id="ARBA00032748"/>
    </source>
</evidence>
<dbReference type="GO" id="GO:0019899">
    <property type="term" value="F:enzyme binding"/>
    <property type="evidence" value="ECO:0007669"/>
    <property type="project" value="TreeGrafter"/>
</dbReference>
<feature type="region of interest" description="Disordered" evidence="6">
    <location>
        <begin position="183"/>
        <end position="210"/>
    </location>
</feature>
<organism evidence="7 8">
    <name type="scientific">Calidris pygmaea</name>
    <name type="common">Spoon-billed sandpiper</name>
    <dbReference type="NCBI Taxonomy" id="425635"/>
    <lineage>
        <taxon>Eukaryota</taxon>
        <taxon>Metazoa</taxon>
        <taxon>Chordata</taxon>
        <taxon>Craniata</taxon>
        <taxon>Vertebrata</taxon>
        <taxon>Euteleostomi</taxon>
        <taxon>Archelosauria</taxon>
        <taxon>Archosauria</taxon>
        <taxon>Dinosauria</taxon>
        <taxon>Saurischia</taxon>
        <taxon>Theropoda</taxon>
        <taxon>Coelurosauria</taxon>
        <taxon>Aves</taxon>
        <taxon>Neognathae</taxon>
        <taxon>Neoaves</taxon>
        <taxon>Charadriiformes</taxon>
        <taxon>Scolopacidae</taxon>
        <taxon>Calidris</taxon>
    </lineage>
</organism>
<dbReference type="Pfam" id="PF15684">
    <property type="entry name" value="AROS"/>
    <property type="match status" value="1"/>
</dbReference>
<evidence type="ECO:0000256" key="4">
    <source>
        <dbReference type="ARBA" id="ARBA00023242"/>
    </source>
</evidence>
<dbReference type="Ensembl" id="ENSCPGT00000029729.1">
    <property type="protein sequence ID" value="ENSCPGP00000027237.1"/>
    <property type="gene ID" value="ENSCPGG00000018757.1"/>
</dbReference>
<reference evidence="7" key="2">
    <citation type="submission" date="2025-09" db="UniProtKB">
        <authorList>
            <consortium name="Ensembl"/>
        </authorList>
    </citation>
    <scope>IDENTIFICATION</scope>
</reference>
<proteinExistence type="inferred from homology"/>
<dbReference type="PRINTS" id="PR02029">
    <property type="entry name" value="ACTREGSIRT1"/>
</dbReference>
<sequence length="225" mass="24857">PNSRRRYRCACAAGQQRGAGSVAQRRRKWRHGPSGSVAARRKLATGVGWGSCARSCRPPCCGAAWSCWRRRVGLWGPGDVREGRGLFPAYGLSNPVSFPAAGQGEAEPGLQRERDGPRVAGAARRRKGAPQPGRNKATVKGRVVKSAIEEYHKKKPVNHLTANLKYMLKGRIVANKAITEQVLAQNRGRKSKDQPPKKAAKKKPEGTVFTEEDFRKFEREYFGRP</sequence>
<dbReference type="PANTHER" id="PTHR31454">
    <property type="entry name" value="ACTIVE REGULATOR OF SIRT1"/>
    <property type="match status" value="1"/>
</dbReference>
<evidence type="ECO:0000313" key="7">
    <source>
        <dbReference type="Ensembl" id="ENSCPGP00000027237.1"/>
    </source>
</evidence>
<evidence type="ECO:0000256" key="1">
    <source>
        <dbReference type="ARBA" id="ARBA00004604"/>
    </source>
</evidence>
<protein>
    <recommendedName>
        <fullName evidence="3">Active regulator of SIRT1</fullName>
    </recommendedName>
    <alternativeName>
        <fullName evidence="5">40S ribosomal protein S19-binding protein 1</fullName>
    </alternativeName>
</protein>
<keyword evidence="8" id="KW-1185">Reference proteome</keyword>